<dbReference type="InterPro" id="IPR018244">
    <property type="entry name" value="Allrgn_V5/Tpx1_CS"/>
</dbReference>
<sequence>MQSAVFLALLVLVATALAQGVAQDFTQSEINDIINAHNYARSSVGVAGVTWSTSAAQFAKNYAVKCLSSNKVLMDHNPNRNNNGVYLGENIYASTGDKANGFDASMYWIQESKDYTYSTNSCAPNKICGHYTQVVWRSSTKIGCARVKCSNIQYGATVLCNYEPGGNYNGQKPY</sequence>
<name>A0AAW2ZTF0_9EUKA</name>
<evidence type="ECO:0000313" key="3">
    <source>
        <dbReference type="EMBL" id="KAL0491976.1"/>
    </source>
</evidence>
<dbReference type="InterPro" id="IPR001283">
    <property type="entry name" value="CRISP-related"/>
</dbReference>
<dbReference type="FunFam" id="3.40.33.10:FF:000004">
    <property type="entry name" value="CAP, cysteine-rich secretory protein, antigen 5"/>
    <property type="match status" value="1"/>
</dbReference>
<organism evidence="3 4">
    <name type="scientific">Acrasis kona</name>
    <dbReference type="NCBI Taxonomy" id="1008807"/>
    <lineage>
        <taxon>Eukaryota</taxon>
        <taxon>Discoba</taxon>
        <taxon>Heterolobosea</taxon>
        <taxon>Tetramitia</taxon>
        <taxon>Eutetramitia</taxon>
        <taxon>Acrasidae</taxon>
        <taxon>Acrasis</taxon>
    </lineage>
</organism>
<keyword evidence="1" id="KW-0732">Signal</keyword>
<dbReference type="PRINTS" id="PR00837">
    <property type="entry name" value="V5TPXLIKE"/>
</dbReference>
<reference evidence="3 4" key="1">
    <citation type="submission" date="2024-03" db="EMBL/GenBank/DDBJ databases">
        <title>The Acrasis kona genome and developmental transcriptomes reveal deep origins of eukaryotic multicellular pathways.</title>
        <authorList>
            <person name="Sheikh S."/>
            <person name="Fu C.-J."/>
            <person name="Brown M.W."/>
            <person name="Baldauf S.L."/>
        </authorList>
    </citation>
    <scope>NUCLEOTIDE SEQUENCE [LARGE SCALE GENOMIC DNA]</scope>
    <source>
        <strain evidence="3 4">ATCC MYA-3509</strain>
    </source>
</reference>
<comment type="caution">
    <text evidence="3">The sequence shown here is derived from an EMBL/GenBank/DDBJ whole genome shotgun (WGS) entry which is preliminary data.</text>
</comment>
<accession>A0AAW2ZTF0</accession>
<proteinExistence type="predicted"/>
<dbReference type="AlphaFoldDB" id="A0AAW2ZTF0"/>
<evidence type="ECO:0000259" key="2">
    <source>
        <dbReference type="SMART" id="SM00198"/>
    </source>
</evidence>
<dbReference type="InterPro" id="IPR035940">
    <property type="entry name" value="CAP_sf"/>
</dbReference>
<evidence type="ECO:0000256" key="1">
    <source>
        <dbReference type="SAM" id="SignalP"/>
    </source>
</evidence>
<feature type="domain" description="SCP" evidence="2">
    <location>
        <begin position="28"/>
        <end position="170"/>
    </location>
</feature>
<keyword evidence="4" id="KW-1185">Reference proteome</keyword>
<dbReference type="EMBL" id="JAOPGA020001893">
    <property type="protein sequence ID" value="KAL0491976.1"/>
    <property type="molecule type" value="Genomic_DNA"/>
</dbReference>
<dbReference type="Gene3D" id="3.40.33.10">
    <property type="entry name" value="CAP"/>
    <property type="match status" value="1"/>
</dbReference>
<dbReference type="SMART" id="SM00198">
    <property type="entry name" value="SCP"/>
    <property type="match status" value="1"/>
</dbReference>
<dbReference type="PANTHER" id="PTHR10334">
    <property type="entry name" value="CYSTEINE-RICH SECRETORY PROTEIN-RELATED"/>
    <property type="match status" value="1"/>
</dbReference>
<protein>
    <submittedName>
        <fullName evidence="3">Pathogenesis-related protein</fullName>
    </submittedName>
</protein>
<dbReference type="Proteomes" id="UP001431209">
    <property type="component" value="Unassembled WGS sequence"/>
</dbReference>
<evidence type="ECO:0000313" key="4">
    <source>
        <dbReference type="Proteomes" id="UP001431209"/>
    </source>
</evidence>
<dbReference type="GO" id="GO:0005576">
    <property type="term" value="C:extracellular region"/>
    <property type="evidence" value="ECO:0007669"/>
    <property type="project" value="InterPro"/>
</dbReference>
<dbReference type="PROSITE" id="PS01009">
    <property type="entry name" value="CRISP_1"/>
    <property type="match status" value="1"/>
</dbReference>
<gene>
    <name evidence="3" type="ORF">AKO1_010109</name>
</gene>
<feature type="signal peptide" evidence="1">
    <location>
        <begin position="1"/>
        <end position="18"/>
    </location>
</feature>
<dbReference type="SUPFAM" id="SSF55797">
    <property type="entry name" value="PR-1-like"/>
    <property type="match status" value="1"/>
</dbReference>
<dbReference type="InterPro" id="IPR014044">
    <property type="entry name" value="CAP_dom"/>
</dbReference>
<dbReference type="Pfam" id="PF00188">
    <property type="entry name" value="CAP"/>
    <property type="match status" value="1"/>
</dbReference>
<feature type="chain" id="PRO_5043744358" evidence="1">
    <location>
        <begin position="19"/>
        <end position="174"/>
    </location>
</feature>